<evidence type="ECO:0000313" key="1">
    <source>
        <dbReference type="EMBL" id="SBW07088.1"/>
    </source>
</evidence>
<dbReference type="CDD" id="cd13121">
    <property type="entry name" value="BF2867_like_C"/>
    <property type="match status" value="1"/>
</dbReference>
<organism evidence="1">
    <name type="scientific">uncultured Dysgonomonas sp</name>
    <dbReference type="NCBI Taxonomy" id="206096"/>
    <lineage>
        <taxon>Bacteria</taxon>
        <taxon>Pseudomonadati</taxon>
        <taxon>Bacteroidota</taxon>
        <taxon>Bacteroidia</taxon>
        <taxon>Bacteroidales</taxon>
        <taxon>Dysgonomonadaceae</taxon>
        <taxon>Dysgonomonas</taxon>
        <taxon>environmental samples</taxon>
    </lineage>
</organism>
<dbReference type="InterPro" id="IPR025049">
    <property type="entry name" value="Mfa-like_1"/>
</dbReference>
<evidence type="ECO:0008006" key="2">
    <source>
        <dbReference type="Google" id="ProtNLM"/>
    </source>
</evidence>
<dbReference type="Gene3D" id="2.60.40.2620">
    <property type="entry name" value="Fimbrillin-like"/>
    <property type="match status" value="1"/>
</dbReference>
<dbReference type="InterPro" id="IPR042278">
    <property type="entry name" value="Mfa-like_1_N"/>
</dbReference>
<dbReference type="RefSeq" id="WP_296944522.1">
    <property type="nucleotide sequence ID" value="NZ_LT599032.1"/>
</dbReference>
<dbReference type="Gene3D" id="2.60.40.2630">
    <property type="match status" value="1"/>
</dbReference>
<dbReference type="PROSITE" id="PS51257">
    <property type="entry name" value="PROKAR_LIPOPROTEIN"/>
    <property type="match status" value="1"/>
</dbReference>
<gene>
    <name evidence="1" type="ORF">KL86DYS1_31572</name>
</gene>
<dbReference type="Pfam" id="PF13149">
    <property type="entry name" value="Mfa_like_1"/>
    <property type="match status" value="1"/>
</dbReference>
<dbReference type="AlphaFoldDB" id="A0A212K648"/>
<accession>A0A212K648</accession>
<proteinExistence type="predicted"/>
<name>A0A212K648_9BACT</name>
<sequence length="335" mass="35449">MKNLFFIFSVLGLSILGGCTSDTDFMPDEELAHKYIPVTFSLDNVATKAVDNTSLGCDMVLSNDNPVISVSMEKEIRQGKNLLPYGLKTSWTTGNNQVKWTTGDRVGMFMRDAGGSNSYARDNVLYTVASGGAASASLTTSASPLYFPNKSSSIKFYAYYPYSASVSSLSVNYTLPADQSTELALGSADIMYASPAAQNGSSPNVPLAFNHQMVLLSFNIKGGILSGLFTLTQVTVSGSAVTNTGVLNLATGTLTPNTASTFTATVNTSKPVSNTLVANVDVIINPCRIVSNSTLLPTELKVTLTFGLLSHATHLVTSGTFVAGTRYVYNLNVAL</sequence>
<dbReference type="EMBL" id="FLUM01000003">
    <property type="protein sequence ID" value="SBW07088.1"/>
    <property type="molecule type" value="Genomic_DNA"/>
</dbReference>
<dbReference type="CDD" id="cd13120">
    <property type="entry name" value="BF2867_like_N"/>
    <property type="match status" value="1"/>
</dbReference>
<protein>
    <recommendedName>
        <fullName evidence="2">Fimbrillin family protein</fullName>
    </recommendedName>
</protein>
<reference evidence="1" key="1">
    <citation type="submission" date="2016-04" db="EMBL/GenBank/DDBJ databases">
        <authorList>
            <person name="Evans L.H."/>
            <person name="Alamgir A."/>
            <person name="Owens N."/>
            <person name="Weber N.D."/>
            <person name="Virtaneva K."/>
            <person name="Barbian K."/>
            <person name="Babar A."/>
            <person name="Rosenke K."/>
        </authorList>
    </citation>
    <scope>NUCLEOTIDE SEQUENCE</scope>
    <source>
        <strain evidence="1">86-1</strain>
    </source>
</reference>